<evidence type="ECO:0000313" key="3">
    <source>
        <dbReference type="Proteomes" id="UP001430953"/>
    </source>
</evidence>
<evidence type="ECO:0000313" key="2">
    <source>
        <dbReference type="EMBL" id="KAL0108630.1"/>
    </source>
</evidence>
<organism evidence="2 3">
    <name type="scientific">Cardiocondyla obscurior</name>
    <dbReference type="NCBI Taxonomy" id="286306"/>
    <lineage>
        <taxon>Eukaryota</taxon>
        <taxon>Metazoa</taxon>
        <taxon>Ecdysozoa</taxon>
        <taxon>Arthropoda</taxon>
        <taxon>Hexapoda</taxon>
        <taxon>Insecta</taxon>
        <taxon>Pterygota</taxon>
        <taxon>Neoptera</taxon>
        <taxon>Endopterygota</taxon>
        <taxon>Hymenoptera</taxon>
        <taxon>Apocrita</taxon>
        <taxon>Aculeata</taxon>
        <taxon>Formicoidea</taxon>
        <taxon>Formicidae</taxon>
        <taxon>Myrmicinae</taxon>
        <taxon>Cardiocondyla</taxon>
    </lineage>
</organism>
<evidence type="ECO:0000256" key="1">
    <source>
        <dbReference type="SAM" id="MobiDB-lite"/>
    </source>
</evidence>
<name>A0AAW2F326_9HYME</name>
<comment type="caution">
    <text evidence="2">The sequence shown here is derived from an EMBL/GenBank/DDBJ whole genome shotgun (WGS) entry which is preliminary data.</text>
</comment>
<feature type="compositionally biased region" description="Basic and acidic residues" evidence="1">
    <location>
        <begin position="1"/>
        <end position="20"/>
    </location>
</feature>
<feature type="region of interest" description="Disordered" evidence="1">
    <location>
        <begin position="85"/>
        <end position="106"/>
    </location>
</feature>
<accession>A0AAW2F326</accession>
<evidence type="ECO:0008006" key="4">
    <source>
        <dbReference type="Google" id="ProtNLM"/>
    </source>
</evidence>
<gene>
    <name evidence="2" type="ORF">PUN28_015234</name>
</gene>
<proteinExistence type="predicted"/>
<reference evidence="2 3" key="1">
    <citation type="submission" date="2023-03" db="EMBL/GenBank/DDBJ databases">
        <title>High recombination rates correlate with genetic variation in Cardiocondyla obscurior ants.</title>
        <authorList>
            <person name="Errbii M."/>
        </authorList>
    </citation>
    <scope>NUCLEOTIDE SEQUENCE [LARGE SCALE GENOMIC DNA]</scope>
    <source>
        <strain evidence="2">Alpha-2009</strain>
        <tissue evidence="2">Whole body</tissue>
    </source>
</reference>
<sequence length="127" mass="14822">MTGTERAEERKKKKKKEGERKKKQNRLAAQSVRAKTRSRHLLFLFFFSHSPECADISVFWSVDNDAGRLRRKCASRRHRWRCQLHKSGNAPRTGPPADRAARNRVPPCSFFKKRTVRATEGGEEEER</sequence>
<keyword evidence="3" id="KW-1185">Reference proteome</keyword>
<dbReference type="Proteomes" id="UP001430953">
    <property type="component" value="Unassembled WGS sequence"/>
</dbReference>
<dbReference type="AlphaFoldDB" id="A0AAW2F326"/>
<protein>
    <recommendedName>
        <fullName evidence="4">BZIP domain-containing protein</fullName>
    </recommendedName>
</protein>
<feature type="region of interest" description="Disordered" evidence="1">
    <location>
        <begin position="1"/>
        <end position="33"/>
    </location>
</feature>
<dbReference type="EMBL" id="JADYXP020000016">
    <property type="protein sequence ID" value="KAL0108630.1"/>
    <property type="molecule type" value="Genomic_DNA"/>
</dbReference>